<dbReference type="SUPFAM" id="SSF57850">
    <property type="entry name" value="RING/U-box"/>
    <property type="match status" value="1"/>
</dbReference>
<dbReference type="OMA" id="LGQCEHV"/>
<dbReference type="PROSITE" id="PS50172">
    <property type="entry name" value="BRCT"/>
    <property type="match status" value="2"/>
</dbReference>
<feature type="domain" description="BRCT" evidence="8">
    <location>
        <begin position="611"/>
        <end position="721"/>
    </location>
</feature>
<dbReference type="InterPro" id="IPR002110">
    <property type="entry name" value="Ankyrin_rpt"/>
</dbReference>
<dbReference type="InterPro" id="IPR036770">
    <property type="entry name" value="Ankyrin_rpt-contain_sf"/>
</dbReference>
<dbReference type="SMART" id="SM00292">
    <property type="entry name" value="BRCT"/>
    <property type="match status" value="2"/>
</dbReference>
<dbReference type="InterPro" id="IPR039503">
    <property type="entry name" value="BARD1_Znf-RING"/>
</dbReference>
<evidence type="ECO:0000313" key="9">
    <source>
        <dbReference type="Ensembl" id="ENSTNIP00000019537.1"/>
    </source>
</evidence>
<dbReference type="AlphaFoldDB" id="H3DG93"/>
<dbReference type="GeneTree" id="ENSGT00940000156532"/>
<sequence length="721" mass="78455">WKNTKEAVANFRRLLLCSKCSKLMKEPVCLGMCEHVLCRSCAGPRAGDGCVVCHSPAWVKDIQINRQLSSITEIFTNLESLLKPAEQPDHSLDNTKAEIECSVLKQKKSFKIWFSPRSRKVRCLVEKPSEDTSPESRSTRGAGPDSGSSSSPNSRNKRSNRKKIATRKQTKKTMKRNKLEAINQQWGITGQADSPNQKEQTYDEGVSFLSPAGTTDDPQPEVPQASSSAHRPDTSPILGNLSENDSVLNEQTQSSATQTDAPSVHVPGFGGSSATRDYVSPLKRPSYTCKADDKVTTLETTPKRPRVSPARGRKSQISPAVLNPSPSTSPGCDKKKRIQQQCESPPVQRSPCSQRSASGSPAILKRNYKGETPLHIASIKGDVEAVKELLDQGADPNLKDNAGWTPLHEACNLGHLAVVEVLVSRGALLNTPGYENDSPLHDAVRNGHLAIAKLLLQLGASRNVLNLYGKQPADYAVSLEMREIFQHASDGTATPLSPSANLSVVSGSVRKEELVLLATKLLQPEQQQLVKLGQLLGGRVVDTFSASVSHIVLPEGQMCTTFSTLLGVLAGCWVVKYTWVQACLQAERWMPEAEHEAGEGPQRSRVNRCSLLPPLFDGCFFFLLGSFKSPSKDELARLLKEGGGQLLSRQPKPDSDVTQTVSAAAYHAPAGSDQALCTQYIIFDPQGRHRPAVVRRGKVWSAPSTWIIDCIAAFCLLPVPD</sequence>
<evidence type="ECO:0000256" key="2">
    <source>
        <dbReference type="ARBA" id="ARBA00022737"/>
    </source>
</evidence>
<dbReference type="InterPro" id="IPR017907">
    <property type="entry name" value="Znf_RING_CS"/>
</dbReference>
<keyword evidence="5 6" id="KW-0040">ANK repeat</keyword>
<keyword evidence="4" id="KW-0862">Zinc</keyword>
<evidence type="ECO:0000256" key="4">
    <source>
        <dbReference type="ARBA" id="ARBA00022833"/>
    </source>
</evidence>
<dbReference type="CDD" id="cd17734">
    <property type="entry name" value="BRCT_Bard1_rpt1"/>
    <property type="match status" value="1"/>
</dbReference>
<evidence type="ECO:0000256" key="6">
    <source>
        <dbReference type="PROSITE-ProRule" id="PRU00023"/>
    </source>
</evidence>
<dbReference type="CDD" id="cd17720">
    <property type="entry name" value="BRCT_Bard1_rpt2"/>
    <property type="match status" value="1"/>
</dbReference>
<dbReference type="PROSITE" id="PS50088">
    <property type="entry name" value="ANK_REPEAT"/>
    <property type="match status" value="3"/>
</dbReference>
<dbReference type="Pfam" id="PF12796">
    <property type="entry name" value="Ank_2"/>
    <property type="match status" value="1"/>
</dbReference>
<feature type="compositionally biased region" description="Polar residues" evidence="7">
    <location>
        <begin position="182"/>
        <end position="199"/>
    </location>
</feature>
<dbReference type="Pfam" id="PF00023">
    <property type="entry name" value="Ank"/>
    <property type="match status" value="1"/>
</dbReference>
<dbReference type="GO" id="GO:0008270">
    <property type="term" value="F:zinc ion binding"/>
    <property type="evidence" value="ECO:0007669"/>
    <property type="project" value="UniProtKB-KW"/>
</dbReference>
<dbReference type="SUPFAM" id="SSF48403">
    <property type="entry name" value="Ankyrin repeat"/>
    <property type="match status" value="1"/>
</dbReference>
<evidence type="ECO:0000256" key="7">
    <source>
        <dbReference type="SAM" id="MobiDB-lite"/>
    </source>
</evidence>
<organism evidence="9 10">
    <name type="scientific">Tetraodon nigroviridis</name>
    <name type="common">Spotted green pufferfish</name>
    <name type="synonym">Chelonodon nigroviridis</name>
    <dbReference type="NCBI Taxonomy" id="99883"/>
    <lineage>
        <taxon>Eukaryota</taxon>
        <taxon>Metazoa</taxon>
        <taxon>Chordata</taxon>
        <taxon>Craniata</taxon>
        <taxon>Vertebrata</taxon>
        <taxon>Euteleostomi</taxon>
        <taxon>Actinopterygii</taxon>
        <taxon>Neopterygii</taxon>
        <taxon>Teleostei</taxon>
        <taxon>Neoteleostei</taxon>
        <taxon>Acanthomorphata</taxon>
        <taxon>Eupercaria</taxon>
        <taxon>Tetraodontiformes</taxon>
        <taxon>Tetradontoidea</taxon>
        <taxon>Tetraodontidae</taxon>
        <taxon>Tetraodon</taxon>
    </lineage>
</organism>
<feature type="region of interest" description="Disordered" evidence="7">
    <location>
        <begin position="125"/>
        <end position="361"/>
    </location>
</feature>
<dbReference type="Ensembl" id="ENSTNIT00000019767.1">
    <property type="protein sequence ID" value="ENSTNIP00000019537.1"/>
    <property type="gene ID" value="ENSTNIG00000016439.1"/>
</dbReference>
<feature type="repeat" description="ANK" evidence="6">
    <location>
        <begin position="435"/>
        <end position="467"/>
    </location>
</feature>
<dbReference type="STRING" id="99883.ENSTNIP00000019537"/>
<evidence type="ECO:0000256" key="1">
    <source>
        <dbReference type="ARBA" id="ARBA00022723"/>
    </source>
</evidence>
<evidence type="ECO:0000256" key="3">
    <source>
        <dbReference type="ARBA" id="ARBA00022771"/>
    </source>
</evidence>
<dbReference type="GO" id="GO:0085020">
    <property type="term" value="P:protein K6-linked ubiquitination"/>
    <property type="evidence" value="ECO:0007669"/>
    <property type="project" value="TreeGrafter"/>
</dbReference>
<dbReference type="InterPro" id="IPR036420">
    <property type="entry name" value="BRCT_dom_sf"/>
</dbReference>
<feature type="compositionally biased region" description="Polar residues" evidence="7">
    <location>
        <begin position="350"/>
        <end position="359"/>
    </location>
</feature>
<feature type="domain" description="BRCT" evidence="8">
    <location>
        <begin position="515"/>
        <end position="597"/>
    </location>
</feature>
<evidence type="ECO:0000256" key="5">
    <source>
        <dbReference type="ARBA" id="ARBA00023043"/>
    </source>
</evidence>
<dbReference type="InterPro" id="IPR001357">
    <property type="entry name" value="BRCT_dom"/>
</dbReference>
<dbReference type="Gene3D" id="3.40.50.10190">
    <property type="entry name" value="BRCT domain"/>
    <property type="match status" value="2"/>
</dbReference>
<dbReference type="Pfam" id="PF16589">
    <property type="entry name" value="BRCT_2"/>
    <property type="match status" value="1"/>
</dbReference>
<dbReference type="InParanoid" id="H3DG93"/>
<keyword evidence="2" id="KW-0677">Repeat</keyword>
<dbReference type="Proteomes" id="UP000007303">
    <property type="component" value="Unassembled WGS sequence"/>
</dbReference>
<reference evidence="9" key="3">
    <citation type="submission" date="2025-09" db="UniProtKB">
        <authorList>
            <consortium name="Ensembl"/>
        </authorList>
    </citation>
    <scope>IDENTIFICATION</scope>
</reference>
<feature type="compositionally biased region" description="Basic residues" evidence="7">
    <location>
        <begin position="303"/>
        <end position="314"/>
    </location>
</feature>
<dbReference type="InterPro" id="IPR013083">
    <property type="entry name" value="Znf_RING/FYVE/PHD"/>
</dbReference>
<feature type="repeat" description="ANK" evidence="6">
    <location>
        <begin position="369"/>
        <end position="401"/>
    </location>
</feature>
<feature type="repeat" description="ANK" evidence="6">
    <location>
        <begin position="402"/>
        <end position="434"/>
    </location>
</feature>
<dbReference type="GO" id="GO:0004842">
    <property type="term" value="F:ubiquitin-protein transferase activity"/>
    <property type="evidence" value="ECO:0007669"/>
    <property type="project" value="TreeGrafter"/>
</dbReference>
<evidence type="ECO:0000259" key="8">
    <source>
        <dbReference type="PROSITE" id="PS50172"/>
    </source>
</evidence>
<accession>H3DG93</accession>
<reference evidence="10" key="1">
    <citation type="journal article" date="2004" name="Nature">
        <title>Genome duplication in the teleost fish Tetraodon nigroviridis reveals the early vertebrate proto-karyotype.</title>
        <authorList>
            <person name="Jaillon O."/>
            <person name="Aury J.-M."/>
            <person name="Brunet F."/>
            <person name="Petit J.-L."/>
            <person name="Stange-Thomann N."/>
            <person name="Mauceli E."/>
            <person name="Bouneau L."/>
            <person name="Fischer C."/>
            <person name="Ozouf-Costaz C."/>
            <person name="Bernot A."/>
            <person name="Nicaud S."/>
            <person name="Jaffe D."/>
            <person name="Fisher S."/>
            <person name="Lutfalla G."/>
            <person name="Dossat C."/>
            <person name="Segurens B."/>
            <person name="Dasilva C."/>
            <person name="Salanoubat M."/>
            <person name="Levy M."/>
            <person name="Boudet N."/>
            <person name="Castellano S."/>
            <person name="Anthouard V."/>
            <person name="Jubin C."/>
            <person name="Castelli V."/>
            <person name="Katinka M."/>
            <person name="Vacherie B."/>
            <person name="Biemont C."/>
            <person name="Skalli Z."/>
            <person name="Cattolico L."/>
            <person name="Poulain J."/>
            <person name="De Berardinis V."/>
            <person name="Cruaud C."/>
            <person name="Duprat S."/>
            <person name="Brottier P."/>
            <person name="Coutanceau J.-P."/>
            <person name="Gouzy J."/>
            <person name="Parra G."/>
            <person name="Lardier G."/>
            <person name="Chapple C."/>
            <person name="McKernan K.J."/>
            <person name="McEwan P."/>
            <person name="Bosak S."/>
            <person name="Kellis M."/>
            <person name="Volff J.-N."/>
            <person name="Guigo R."/>
            <person name="Zody M.C."/>
            <person name="Mesirov J."/>
            <person name="Lindblad-Toh K."/>
            <person name="Birren B."/>
            <person name="Nusbaum C."/>
            <person name="Kahn D."/>
            <person name="Robinson-Rechavi M."/>
            <person name="Laudet V."/>
            <person name="Schachter V."/>
            <person name="Quetier F."/>
            <person name="Saurin W."/>
            <person name="Scarpelli C."/>
            <person name="Wincker P."/>
            <person name="Lander E.S."/>
            <person name="Weissenbach J."/>
            <person name="Roest Crollius H."/>
        </authorList>
    </citation>
    <scope>NUCLEOTIDE SEQUENCE [LARGE SCALE GENOMIC DNA]</scope>
</reference>
<dbReference type="PROSITE" id="PS00518">
    <property type="entry name" value="ZF_RING_1"/>
    <property type="match status" value="1"/>
</dbReference>
<dbReference type="GO" id="GO:0031436">
    <property type="term" value="C:BRCA1-BARD1 complex"/>
    <property type="evidence" value="ECO:0007669"/>
    <property type="project" value="TreeGrafter"/>
</dbReference>
<evidence type="ECO:0000313" key="10">
    <source>
        <dbReference type="Proteomes" id="UP000007303"/>
    </source>
</evidence>
<dbReference type="SUPFAM" id="SSF52113">
    <property type="entry name" value="BRCT domain"/>
    <property type="match status" value="2"/>
</dbReference>
<reference evidence="9" key="2">
    <citation type="submission" date="2025-08" db="UniProtKB">
        <authorList>
            <consortium name="Ensembl"/>
        </authorList>
    </citation>
    <scope>IDENTIFICATION</scope>
</reference>
<dbReference type="PRINTS" id="PR01415">
    <property type="entry name" value="ANKYRIN"/>
</dbReference>
<dbReference type="SMART" id="SM00248">
    <property type="entry name" value="ANK"/>
    <property type="match status" value="3"/>
</dbReference>
<dbReference type="GO" id="GO:0070531">
    <property type="term" value="C:BRCA1-A complex"/>
    <property type="evidence" value="ECO:0007669"/>
    <property type="project" value="TreeGrafter"/>
</dbReference>
<keyword evidence="10" id="KW-1185">Reference proteome</keyword>
<proteinExistence type="predicted"/>
<feature type="compositionally biased region" description="Polar residues" evidence="7">
    <location>
        <begin position="241"/>
        <end position="261"/>
    </location>
</feature>
<dbReference type="PROSITE" id="PS50297">
    <property type="entry name" value="ANK_REP_REGION"/>
    <property type="match status" value="3"/>
</dbReference>
<dbReference type="Gene3D" id="1.25.40.20">
    <property type="entry name" value="Ankyrin repeat-containing domain"/>
    <property type="match status" value="1"/>
</dbReference>
<dbReference type="SMR" id="H3DG93"/>
<dbReference type="PANTHER" id="PTHR24171">
    <property type="entry name" value="ANKYRIN REPEAT DOMAIN-CONTAINING PROTEIN 39-RELATED"/>
    <property type="match status" value="1"/>
</dbReference>
<keyword evidence="3" id="KW-0863">Zinc-finger</keyword>
<dbReference type="PANTHER" id="PTHR24171:SF8">
    <property type="entry name" value="BRCA1-ASSOCIATED RING DOMAIN PROTEIN 1"/>
    <property type="match status" value="1"/>
</dbReference>
<dbReference type="HOGENOM" id="CLU_021642_0_0_1"/>
<dbReference type="Pfam" id="PF14835">
    <property type="entry name" value="zf-RING_6"/>
    <property type="match status" value="1"/>
</dbReference>
<name>H3DG93_TETNG</name>
<protein>
    <submittedName>
        <fullName evidence="9">BRCA1 associated RING domain 1</fullName>
    </submittedName>
</protein>
<feature type="compositionally biased region" description="Basic residues" evidence="7">
    <location>
        <begin position="155"/>
        <end position="176"/>
    </location>
</feature>
<dbReference type="Gene3D" id="3.30.40.10">
    <property type="entry name" value="Zinc/RING finger domain, C3HC4 (zinc finger)"/>
    <property type="match status" value="1"/>
</dbReference>
<keyword evidence="1" id="KW-0479">Metal-binding</keyword>